<dbReference type="EMBL" id="LSDB01000023">
    <property type="protein sequence ID" value="KXB58001.1"/>
    <property type="molecule type" value="Genomic_DNA"/>
</dbReference>
<dbReference type="InterPro" id="IPR046342">
    <property type="entry name" value="CBS_dom_sf"/>
</dbReference>
<reference evidence="4 5" key="1">
    <citation type="submission" date="2016-01" db="EMBL/GenBank/DDBJ databases">
        <authorList>
            <person name="Mitreva M."/>
            <person name="Pepin K.H."/>
            <person name="Mihindukulasuriya K.A."/>
            <person name="Fulton R."/>
            <person name="Fronick C."/>
            <person name="O'Laughlin M."/>
            <person name="Miner T."/>
            <person name="Herter B."/>
            <person name="Rosa B.A."/>
            <person name="Cordes M."/>
            <person name="Tomlinson C."/>
            <person name="Wollam A."/>
            <person name="Palsikar V.B."/>
            <person name="Mardis E.R."/>
            <person name="Wilson R.K."/>
        </authorList>
    </citation>
    <scope>NUCLEOTIDE SEQUENCE [LARGE SCALE GENOMIC DNA]</scope>
    <source>
        <strain evidence="4 5">KA00071</strain>
    </source>
</reference>
<dbReference type="CDD" id="cd03440">
    <property type="entry name" value="hot_dog"/>
    <property type="match status" value="1"/>
</dbReference>
<name>A0ABR5TLV4_9BACL</name>
<dbReference type="Proteomes" id="UP000070467">
    <property type="component" value="Unassembled WGS sequence"/>
</dbReference>
<dbReference type="InterPro" id="IPR051257">
    <property type="entry name" value="Diverse_CBS-Domain"/>
</dbReference>
<dbReference type="SUPFAM" id="SSF54637">
    <property type="entry name" value="Thioesterase/thiol ester dehydrase-isomerase"/>
    <property type="match status" value="1"/>
</dbReference>
<dbReference type="Gene3D" id="1.10.10.10">
    <property type="entry name" value="Winged helix-like DNA-binding domain superfamily/Winged helix DNA-binding domain"/>
    <property type="match status" value="1"/>
</dbReference>
<dbReference type="Gene3D" id="3.40.1390.20">
    <property type="entry name" value="HprK N-terminal domain-like"/>
    <property type="match status" value="1"/>
</dbReference>
<dbReference type="InterPro" id="IPR029069">
    <property type="entry name" value="HotDog_dom_sf"/>
</dbReference>
<dbReference type="PROSITE" id="PS51371">
    <property type="entry name" value="CBS"/>
    <property type="match status" value="2"/>
</dbReference>
<feature type="domain" description="CBS" evidence="3">
    <location>
        <begin position="256"/>
        <end position="315"/>
    </location>
</feature>
<sequence>MKSKHQKILEYIKTLPIGTKISVRQVAKDLKVSEGTAYRAIKEAENRGFVSSIERVGTVRIQKKERDNIEKLSYSEIVNIVGGQLIAGRDGIHEIVQDFAIGAMAAEQVSQHIRKGTLLIVGNRPNIISMALEKDCAILVAGGYVPTEEIKKVADEKNLPLIVTPHDSFSVAHLINRVTNDQIIKRDIVTVESIYIPLGSIYSIDISATVKDWYDLQMKIGHTRFPVVNEYGKLVGIVTARDVFCQDKETAIKDVMERKVTTTKLNDPVSSVGNIMISEGFELMPVIDDKNTLLGIVTRKIVINSMLTNNRYHDSQNSDTFDEIIRKGIVPRADGLQIKVIPQMLDQFGTFSRSALLSIIDESIHITCYNYNRCEVLMQNVNIYFIRTVPLDRIITTKAIIMYMGRKNVKFDVEVYDKNDLVAKALVTCQVFQRN</sequence>
<dbReference type="Pfam" id="PF00571">
    <property type="entry name" value="CBS"/>
    <property type="match status" value="2"/>
</dbReference>
<dbReference type="InterPro" id="IPR010766">
    <property type="entry name" value="DRTGG"/>
</dbReference>
<evidence type="ECO:0000259" key="3">
    <source>
        <dbReference type="PROSITE" id="PS51371"/>
    </source>
</evidence>
<organism evidence="4 5">
    <name type="scientific">Gemelliphila asaccharolytica</name>
    <dbReference type="NCBI Taxonomy" id="502393"/>
    <lineage>
        <taxon>Bacteria</taxon>
        <taxon>Bacillati</taxon>
        <taxon>Bacillota</taxon>
        <taxon>Bacilli</taxon>
        <taxon>Bacillales</taxon>
        <taxon>Gemellaceae</taxon>
        <taxon>Gemelliphila</taxon>
    </lineage>
</organism>
<dbReference type="PANTHER" id="PTHR43080">
    <property type="entry name" value="CBS DOMAIN-CONTAINING PROTEIN CBSX3, MITOCHONDRIAL"/>
    <property type="match status" value="1"/>
</dbReference>
<dbReference type="RefSeq" id="WP_066130014.1">
    <property type="nucleotide sequence ID" value="NZ_KQ959874.1"/>
</dbReference>
<dbReference type="PANTHER" id="PTHR43080:SF2">
    <property type="entry name" value="CBS DOMAIN-CONTAINING PROTEIN"/>
    <property type="match status" value="1"/>
</dbReference>
<keyword evidence="5" id="KW-1185">Reference proteome</keyword>
<dbReference type="InterPro" id="IPR006683">
    <property type="entry name" value="Thioestr_dom"/>
</dbReference>
<dbReference type="SUPFAM" id="SSF75138">
    <property type="entry name" value="HprK N-terminal domain-like"/>
    <property type="match status" value="1"/>
</dbReference>
<dbReference type="SUPFAM" id="SSF46785">
    <property type="entry name" value="Winged helix' DNA-binding domain"/>
    <property type="match status" value="1"/>
</dbReference>
<evidence type="ECO:0000256" key="1">
    <source>
        <dbReference type="ARBA" id="ARBA00023122"/>
    </source>
</evidence>
<comment type="caution">
    <text evidence="4">The sequence shown here is derived from an EMBL/GenBank/DDBJ whole genome shotgun (WGS) entry which is preliminary data.</text>
</comment>
<evidence type="ECO:0000313" key="5">
    <source>
        <dbReference type="Proteomes" id="UP000070467"/>
    </source>
</evidence>
<feature type="domain" description="CBS" evidence="3">
    <location>
        <begin position="195"/>
        <end position="255"/>
    </location>
</feature>
<protein>
    <submittedName>
        <fullName evidence="4">DRTGG domain protein</fullName>
    </submittedName>
</protein>
<dbReference type="SMART" id="SM00116">
    <property type="entry name" value="CBS"/>
    <property type="match status" value="2"/>
</dbReference>
<gene>
    <name evidence="4" type="ORF">HMPREF1871_00667</name>
</gene>
<proteinExistence type="predicted"/>
<keyword evidence="1 2" id="KW-0129">CBS domain</keyword>
<accession>A0ABR5TLV4</accession>
<dbReference type="InterPro" id="IPR036388">
    <property type="entry name" value="WH-like_DNA-bd_sf"/>
</dbReference>
<evidence type="ECO:0000256" key="2">
    <source>
        <dbReference type="PROSITE-ProRule" id="PRU00703"/>
    </source>
</evidence>
<dbReference type="Gene3D" id="3.10.129.10">
    <property type="entry name" value="Hotdog Thioesterase"/>
    <property type="match status" value="1"/>
</dbReference>
<dbReference type="InterPro" id="IPR028979">
    <property type="entry name" value="Ser_kin/Pase_Hpr-like_N_sf"/>
</dbReference>
<dbReference type="Gene3D" id="3.10.580.10">
    <property type="entry name" value="CBS-domain"/>
    <property type="match status" value="1"/>
</dbReference>
<evidence type="ECO:0000313" key="4">
    <source>
        <dbReference type="EMBL" id="KXB58001.1"/>
    </source>
</evidence>
<dbReference type="InterPro" id="IPR036390">
    <property type="entry name" value="WH_DNA-bd_sf"/>
</dbReference>
<dbReference type="SUPFAM" id="SSF54631">
    <property type="entry name" value="CBS-domain pair"/>
    <property type="match status" value="1"/>
</dbReference>
<dbReference type="Pfam" id="PF03061">
    <property type="entry name" value="4HBT"/>
    <property type="match status" value="1"/>
</dbReference>
<dbReference type="Pfam" id="PF07085">
    <property type="entry name" value="DRTGG"/>
    <property type="match status" value="1"/>
</dbReference>
<dbReference type="InterPro" id="IPR000644">
    <property type="entry name" value="CBS_dom"/>
</dbReference>